<reference evidence="2" key="1">
    <citation type="submission" date="2020-04" db="EMBL/GenBank/DDBJ databases">
        <authorList>
            <person name="Neveu A P."/>
        </authorList>
    </citation>
    <scope>NUCLEOTIDE SEQUENCE</scope>
    <source>
        <tissue evidence="2">Whole embryo</tissue>
    </source>
</reference>
<dbReference type="CDD" id="cd21451">
    <property type="entry name" value="DLC-like_TCTEX1D"/>
    <property type="match status" value="1"/>
</dbReference>
<dbReference type="GO" id="GO:0005737">
    <property type="term" value="C:cytoplasm"/>
    <property type="evidence" value="ECO:0007669"/>
    <property type="project" value="TreeGrafter"/>
</dbReference>
<evidence type="ECO:0000256" key="1">
    <source>
        <dbReference type="ARBA" id="ARBA00005361"/>
    </source>
</evidence>
<sequence>MDSIPRRRFSVDAIALANAKSSQHSKFGNNNLLSLDQKVQKRRNSMAVVSQSQNRRPSYAWSRKHSRFTPIKSTDNFEGFTTTFTNLPAVPEPKEKMENTYKLNPDNGTEFRTHIIRKAINEIFDDMLPNIDDYFKSLLEAQQIFGKLFGPKSEANVSVGGKLAKLLVTEVKDKLKTLGMDRYKFVTNAFVGDCVGQRMMIVSKSLFNTETDGHVTVQRQTAKYYAVVVVHALYFE</sequence>
<dbReference type="Gene3D" id="3.30.1140.40">
    <property type="entry name" value="Tctex-1"/>
    <property type="match status" value="1"/>
</dbReference>
<comment type="similarity">
    <text evidence="1">Belongs to the dynein light chain Tctex-type family.</text>
</comment>
<dbReference type="GO" id="GO:0007018">
    <property type="term" value="P:microtubule-based movement"/>
    <property type="evidence" value="ECO:0007669"/>
    <property type="project" value="TreeGrafter"/>
</dbReference>
<dbReference type="InterPro" id="IPR005334">
    <property type="entry name" value="Tctex-1-like"/>
</dbReference>
<dbReference type="Pfam" id="PF03645">
    <property type="entry name" value="Tctex-1"/>
    <property type="match status" value="1"/>
</dbReference>
<dbReference type="AlphaFoldDB" id="A0A6F9DVH2"/>
<dbReference type="EMBL" id="LR791013">
    <property type="protein sequence ID" value="CAB3266875.1"/>
    <property type="molecule type" value="mRNA"/>
</dbReference>
<gene>
    <name evidence="2" type="primary">Tctex1d2</name>
</gene>
<dbReference type="PANTHER" id="PTHR21255:SF27">
    <property type="entry name" value="DYNEIN LIGHT CHAIN TCTEX-TYPE PROTEIN 2"/>
    <property type="match status" value="1"/>
</dbReference>
<dbReference type="GO" id="GO:0005868">
    <property type="term" value="C:cytoplasmic dynein complex"/>
    <property type="evidence" value="ECO:0007669"/>
    <property type="project" value="TreeGrafter"/>
</dbReference>
<evidence type="ECO:0000313" key="2">
    <source>
        <dbReference type="EMBL" id="CAB3266875.1"/>
    </source>
</evidence>
<accession>A0A6F9DVH2</accession>
<proteinExistence type="evidence at transcript level"/>
<dbReference type="InterPro" id="IPR038586">
    <property type="entry name" value="Tctex-1-like_sf"/>
</dbReference>
<dbReference type="GO" id="GO:0045505">
    <property type="term" value="F:dynein intermediate chain binding"/>
    <property type="evidence" value="ECO:0007669"/>
    <property type="project" value="TreeGrafter"/>
</dbReference>
<protein>
    <submittedName>
        <fullName evidence="2">Tctex1 domain-containing protein 2</fullName>
    </submittedName>
</protein>
<name>A0A6F9DVH2_9ASCI</name>
<organism evidence="2">
    <name type="scientific">Phallusia mammillata</name>
    <dbReference type="NCBI Taxonomy" id="59560"/>
    <lineage>
        <taxon>Eukaryota</taxon>
        <taxon>Metazoa</taxon>
        <taxon>Chordata</taxon>
        <taxon>Tunicata</taxon>
        <taxon>Ascidiacea</taxon>
        <taxon>Phlebobranchia</taxon>
        <taxon>Ascidiidae</taxon>
        <taxon>Phallusia</taxon>
    </lineage>
</organism>
<dbReference type="PANTHER" id="PTHR21255">
    <property type="entry name" value="T-COMPLEX-ASSOCIATED-TESTIS-EXPRESSED 1/ DYNEIN LIGHT CHAIN"/>
    <property type="match status" value="1"/>
</dbReference>